<dbReference type="PANTHER" id="PTHR23015">
    <property type="entry name" value="UNCHARACTERIZED C.ELEGANS PROTEIN"/>
    <property type="match status" value="1"/>
</dbReference>
<feature type="domain" description="F-box" evidence="1">
    <location>
        <begin position="126"/>
        <end position="173"/>
    </location>
</feature>
<dbReference type="STRING" id="31234.E3MM82"/>
<dbReference type="Pfam" id="PF01827">
    <property type="entry name" value="FTH"/>
    <property type="match status" value="1"/>
</dbReference>
<sequence length="412" mass="48250">MATSLSDHPIDIRALILYDNSQWKTDDESYSNYKKLCEAFGTQSVSYEDYKNWFNIYSKEAYYSKDRKRSLVLPDIRGCILSDVINGKTDRKSMNNLYEAFHYLRIDMGDHEYWYKRFQSGHLFTRVTFSDLPEDVIAEVVGKCELKTYYDLRNVSYGLRTIVDQRAPPYTEIFLYFGKYGINISIKHKWSLRQKQTFRELKILLRNPRLRLKKFHIETVIIDDQVLGIGPISLSRRDNTRFFDLLSSLDHKLQVEECSILTEIEEELVGFLQCLKPGTLQKIVIRGRQLRRDSINLIVSMDQWKQAKHLKLVEFSLPSIEHLLRAFASFHNYRNVFSSIFSRGSGSTGLSKSINFESYTMRTRERLDTEAIKEALNLQETTSPGIYSIPNSNLVVEFMFDTHVMKLSKYSV</sequence>
<dbReference type="FunCoup" id="E3MM82">
    <property type="interactions" value="2010"/>
</dbReference>
<dbReference type="InterPro" id="IPR041426">
    <property type="entry name" value="Mos1_HTH"/>
</dbReference>
<dbReference type="Proteomes" id="UP000008281">
    <property type="component" value="Unassembled WGS sequence"/>
</dbReference>
<dbReference type="PANTHER" id="PTHR23015:SF4">
    <property type="entry name" value="DUF38 DOMAIN-CONTAINING PROTEIN-RELATED"/>
    <property type="match status" value="1"/>
</dbReference>
<dbReference type="GO" id="GO:0045087">
    <property type="term" value="P:innate immune response"/>
    <property type="evidence" value="ECO:0007669"/>
    <property type="project" value="TreeGrafter"/>
</dbReference>
<dbReference type="PROSITE" id="PS50181">
    <property type="entry name" value="FBOX"/>
    <property type="match status" value="1"/>
</dbReference>
<dbReference type="CDD" id="cd22150">
    <property type="entry name" value="F-box_CeFBXA-like"/>
    <property type="match status" value="1"/>
</dbReference>
<dbReference type="InterPro" id="IPR002900">
    <property type="entry name" value="DUF38/FTH_CAE_spp"/>
</dbReference>
<dbReference type="InterPro" id="IPR001810">
    <property type="entry name" value="F-box_dom"/>
</dbReference>
<name>E3MM82_CAERE</name>
<protein>
    <recommendedName>
        <fullName evidence="1">F-box domain-containing protein</fullName>
    </recommendedName>
</protein>
<evidence type="ECO:0000313" key="3">
    <source>
        <dbReference type="Proteomes" id="UP000008281"/>
    </source>
</evidence>
<organism evidence="3">
    <name type="scientific">Caenorhabditis remanei</name>
    <name type="common">Caenorhabditis vulgaris</name>
    <dbReference type="NCBI Taxonomy" id="31234"/>
    <lineage>
        <taxon>Eukaryota</taxon>
        <taxon>Metazoa</taxon>
        <taxon>Ecdysozoa</taxon>
        <taxon>Nematoda</taxon>
        <taxon>Chromadorea</taxon>
        <taxon>Rhabditida</taxon>
        <taxon>Rhabditina</taxon>
        <taxon>Rhabditomorpha</taxon>
        <taxon>Rhabditoidea</taxon>
        <taxon>Rhabditidae</taxon>
        <taxon>Peloderinae</taxon>
        <taxon>Caenorhabditis</taxon>
    </lineage>
</organism>
<dbReference type="Pfam" id="PF17906">
    <property type="entry name" value="HTH_48"/>
    <property type="match status" value="1"/>
</dbReference>
<dbReference type="EMBL" id="DS268456">
    <property type="protein sequence ID" value="EFP04863.1"/>
    <property type="molecule type" value="Genomic_DNA"/>
</dbReference>
<proteinExistence type="predicted"/>
<dbReference type="AlphaFoldDB" id="E3MM82"/>
<reference evidence="2" key="1">
    <citation type="submission" date="2007-07" db="EMBL/GenBank/DDBJ databases">
        <title>PCAP assembly of the Caenorhabditis remanei genome.</title>
        <authorList>
            <consortium name="The Caenorhabditis remanei Sequencing Consortium"/>
            <person name="Wilson R.K."/>
        </authorList>
    </citation>
    <scope>NUCLEOTIDE SEQUENCE [LARGE SCALE GENOMIC DNA]</scope>
    <source>
        <strain evidence="2">PB4641</strain>
    </source>
</reference>
<accession>E3MM82</accession>
<evidence type="ECO:0000259" key="1">
    <source>
        <dbReference type="PROSITE" id="PS50181"/>
    </source>
</evidence>
<evidence type="ECO:0000313" key="2">
    <source>
        <dbReference type="EMBL" id="EFP04863.1"/>
    </source>
</evidence>
<dbReference type="InterPro" id="IPR040161">
    <property type="entry name" value="FB224"/>
</dbReference>
<dbReference type="InParanoid" id="E3MM82"/>
<keyword evidence="3" id="KW-1185">Reference proteome</keyword>
<gene>
    <name evidence="2" type="ORF">CRE_30020</name>
</gene>
<dbReference type="HOGENOM" id="CLU_030831_2_0_1"/>